<comment type="caution">
    <text evidence="1">The sequence shown here is derived from an EMBL/GenBank/DDBJ whole genome shotgun (WGS) entry which is preliminary data.</text>
</comment>
<feature type="non-terminal residue" evidence="1">
    <location>
        <position position="1"/>
    </location>
</feature>
<sequence length="35" mass="3440">NCTGHGLIVGADGITIDGDGHTITGDGGGDFFHPD</sequence>
<feature type="non-terminal residue" evidence="1">
    <location>
        <position position="35"/>
    </location>
</feature>
<organism evidence="1">
    <name type="scientific">marine sediment metagenome</name>
    <dbReference type="NCBI Taxonomy" id="412755"/>
    <lineage>
        <taxon>unclassified sequences</taxon>
        <taxon>metagenomes</taxon>
        <taxon>ecological metagenomes</taxon>
    </lineage>
</organism>
<name>X1ENU0_9ZZZZ</name>
<evidence type="ECO:0000313" key="1">
    <source>
        <dbReference type="EMBL" id="GAH21975.1"/>
    </source>
</evidence>
<proteinExistence type="predicted"/>
<dbReference type="EMBL" id="BART01042289">
    <property type="protein sequence ID" value="GAH21975.1"/>
    <property type="molecule type" value="Genomic_DNA"/>
</dbReference>
<accession>X1ENU0</accession>
<dbReference type="AlphaFoldDB" id="X1ENU0"/>
<reference evidence="1" key="1">
    <citation type="journal article" date="2014" name="Front. Microbiol.">
        <title>High frequency of phylogenetically diverse reductive dehalogenase-homologous genes in deep subseafloor sedimentary metagenomes.</title>
        <authorList>
            <person name="Kawai M."/>
            <person name="Futagami T."/>
            <person name="Toyoda A."/>
            <person name="Takaki Y."/>
            <person name="Nishi S."/>
            <person name="Hori S."/>
            <person name="Arai W."/>
            <person name="Tsubouchi T."/>
            <person name="Morono Y."/>
            <person name="Uchiyama I."/>
            <person name="Ito T."/>
            <person name="Fujiyama A."/>
            <person name="Inagaki F."/>
            <person name="Takami H."/>
        </authorList>
    </citation>
    <scope>NUCLEOTIDE SEQUENCE</scope>
    <source>
        <strain evidence="1">Expedition CK06-06</strain>
    </source>
</reference>
<protein>
    <submittedName>
        <fullName evidence="1">Uncharacterized protein</fullName>
    </submittedName>
</protein>
<gene>
    <name evidence="1" type="ORF">S01H4_67332</name>
</gene>